<dbReference type="GO" id="GO:0043565">
    <property type="term" value="F:sequence-specific DNA binding"/>
    <property type="evidence" value="ECO:0007669"/>
    <property type="project" value="InterPro"/>
</dbReference>
<reference evidence="5 6" key="1">
    <citation type="submission" date="2018-08" db="EMBL/GenBank/DDBJ databases">
        <title>Chitinophagaceae sp. K23C18032701, a novel bacterium isolated from forest soil.</title>
        <authorList>
            <person name="Wang C."/>
        </authorList>
    </citation>
    <scope>NUCLEOTIDE SEQUENCE [LARGE SCALE GENOMIC DNA]</scope>
    <source>
        <strain evidence="5 6">K23C18032701</strain>
    </source>
</reference>
<gene>
    <name evidence="5" type="ORF">DXN05_21525</name>
</gene>
<dbReference type="PROSITE" id="PS01124">
    <property type="entry name" value="HTH_ARAC_FAMILY_2"/>
    <property type="match status" value="1"/>
</dbReference>
<keyword evidence="2" id="KW-0238">DNA-binding</keyword>
<dbReference type="PANTHER" id="PTHR46796:SF13">
    <property type="entry name" value="HTH-TYPE TRANSCRIPTIONAL ACTIVATOR RHAS"/>
    <property type="match status" value="1"/>
</dbReference>
<dbReference type="OrthoDB" id="655946at2"/>
<proteinExistence type="predicted"/>
<dbReference type="InterPro" id="IPR018060">
    <property type="entry name" value="HTH_AraC"/>
</dbReference>
<keyword evidence="6" id="KW-1185">Reference proteome</keyword>
<dbReference type="InterPro" id="IPR050204">
    <property type="entry name" value="AraC_XylS_family_regulators"/>
</dbReference>
<sequence length="259" mass="30077">MKIETFLPAVSLRPFIKGYRLVECEEERINKILPDTALSLAFRIRGEFGSVHDNYLAQLPATTFSGIQKSVRFIHYQKNTTAIIVLFKETGAAAFFKEPLDEYFELSLSMENFDSAGRLSTLQDQLWHAHNNAQAVRLIEQYLIERLQGYQVDKLIYNAIERINAAGGRLNIRELSNELYISQDAFEKRFRKLAGTTPKQFSSIVRIKAVIKQYVEPVSFYDLALDNGYYDQPHFNRDFKLFTGQTPRDFFRNKSTAYW</sequence>
<feature type="domain" description="HTH araC/xylS-type" evidence="4">
    <location>
        <begin position="150"/>
        <end position="253"/>
    </location>
</feature>
<dbReference type="EMBL" id="QTJU01000011">
    <property type="protein sequence ID" value="RFM26231.1"/>
    <property type="molecule type" value="Genomic_DNA"/>
</dbReference>
<comment type="caution">
    <text evidence="5">The sequence shown here is derived from an EMBL/GenBank/DDBJ whole genome shotgun (WGS) entry which is preliminary data.</text>
</comment>
<dbReference type="InterPro" id="IPR009057">
    <property type="entry name" value="Homeodomain-like_sf"/>
</dbReference>
<dbReference type="AlphaFoldDB" id="A0A3E1NEK6"/>
<evidence type="ECO:0000256" key="2">
    <source>
        <dbReference type="ARBA" id="ARBA00023125"/>
    </source>
</evidence>
<evidence type="ECO:0000259" key="4">
    <source>
        <dbReference type="PROSITE" id="PS01124"/>
    </source>
</evidence>
<evidence type="ECO:0000256" key="1">
    <source>
        <dbReference type="ARBA" id="ARBA00023015"/>
    </source>
</evidence>
<dbReference type="GO" id="GO:0003700">
    <property type="term" value="F:DNA-binding transcription factor activity"/>
    <property type="evidence" value="ECO:0007669"/>
    <property type="project" value="InterPro"/>
</dbReference>
<keyword evidence="3" id="KW-0804">Transcription</keyword>
<evidence type="ECO:0000313" key="5">
    <source>
        <dbReference type="EMBL" id="RFM26231.1"/>
    </source>
</evidence>
<name>A0A3E1NEK6_9BACT</name>
<evidence type="ECO:0000313" key="6">
    <source>
        <dbReference type="Proteomes" id="UP000261284"/>
    </source>
</evidence>
<keyword evidence="1" id="KW-0805">Transcription regulation</keyword>
<organism evidence="5 6">
    <name type="scientific">Deminuibacter soli</name>
    <dbReference type="NCBI Taxonomy" id="2291815"/>
    <lineage>
        <taxon>Bacteria</taxon>
        <taxon>Pseudomonadati</taxon>
        <taxon>Bacteroidota</taxon>
        <taxon>Chitinophagia</taxon>
        <taxon>Chitinophagales</taxon>
        <taxon>Chitinophagaceae</taxon>
        <taxon>Deminuibacter</taxon>
    </lineage>
</organism>
<dbReference type="InterPro" id="IPR046532">
    <property type="entry name" value="DUF6597"/>
</dbReference>
<protein>
    <submittedName>
        <fullName evidence="5">AraC family transcriptional regulator</fullName>
    </submittedName>
</protein>
<dbReference type="Gene3D" id="1.10.10.60">
    <property type="entry name" value="Homeodomain-like"/>
    <property type="match status" value="1"/>
</dbReference>
<dbReference type="SMART" id="SM00342">
    <property type="entry name" value="HTH_ARAC"/>
    <property type="match status" value="1"/>
</dbReference>
<dbReference type="PANTHER" id="PTHR46796">
    <property type="entry name" value="HTH-TYPE TRANSCRIPTIONAL ACTIVATOR RHAS-RELATED"/>
    <property type="match status" value="1"/>
</dbReference>
<accession>A0A3E1NEK6</accession>
<dbReference type="Pfam" id="PF12833">
    <property type="entry name" value="HTH_18"/>
    <property type="match status" value="1"/>
</dbReference>
<dbReference type="Pfam" id="PF20240">
    <property type="entry name" value="DUF6597"/>
    <property type="match status" value="1"/>
</dbReference>
<dbReference type="Proteomes" id="UP000261284">
    <property type="component" value="Unassembled WGS sequence"/>
</dbReference>
<dbReference type="SUPFAM" id="SSF46689">
    <property type="entry name" value="Homeodomain-like"/>
    <property type="match status" value="1"/>
</dbReference>
<evidence type="ECO:0000256" key="3">
    <source>
        <dbReference type="ARBA" id="ARBA00023163"/>
    </source>
</evidence>